<accession>A0A9W6WBD8</accession>
<evidence type="ECO:0000313" key="2">
    <source>
        <dbReference type="Proteomes" id="UP001165079"/>
    </source>
</evidence>
<keyword evidence="2" id="KW-1185">Reference proteome</keyword>
<reference evidence="1" key="1">
    <citation type="submission" date="2023-03" db="EMBL/GenBank/DDBJ databases">
        <title>Actinorhabdospora filicis NBRC 111898.</title>
        <authorList>
            <person name="Ichikawa N."/>
            <person name="Sato H."/>
            <person name="Tonouchi N."/>
        </authorList>
    </citation>
    <scope>NUCLEOTIDE SEQUENCE</scope>
    <source>
        <strain evidence="1">NBRC 111898</strain>
    </source>
</reference>
<dbReference type="EMBL" id="BSTX01000004">
    <property type="protein sequence ID" value="GLZ80524.1"/>
    <property type="molecule type" value="Genomic_DNA"/>
</dbReference>
<evidence type="ECO:0000313" key="1">
    <source>
        <dbReference type="EMBL" id="GLZ80524.1"/>
    </source>
</evidence>
<proteinExistence type="predicted"/>
<comment type="caution">
    <text evidence="1">The sequence shown here is derived from an EMBL/GenBank/DDBJ whole genome shotgun (WGS) entry which is preliminary data.</text>
</comment>
<protein>
    <submittedName>
        <fullName evidence="1">Uncharacterized protein</fullName>
    </submittedName>
</protein>
<gene>
    <name evidence="1" type="ORF">Afil01_53310</name>
</gene>
<organism evidence="1 2">
    <name type="scientific">Actinorhabdospora filicis</name>
    <dbReference type="NCBI Taxonomy" id="1785913"/>
    <lineage>
        <taxon>Bacteria</taxon>
        <taxon>Bacillati</taxon>
        <taxon>Actinomycetota</taxon>
        <taxon>Actinomycetes</taxon>
        <taxon>Micromonosporales</taxon>
        <taxon>Micromonosporaceae</taxon>
        <taxon>Actinorhabdospora</taxon>
    </lineage>
</organism>
<sequence>MRVTLMTVMPVSILRHQIMRHRPTRRRLRFVFLAGFPVLALVARCTCCDRIWPCRDLLFLLRHNFGWTHRLDGIIARLRRQSRRREVRFLCSAA</sequence>
<dbReference type="AlphaFoldDB" id="A0A9W6WBD8"/>
<dbReference type="Proteomes" id="UP001165079">
    <property type="component" value="Unassembled WGS sequence"/>
</dbReference>
<name>A0A9W6WBD8_9ACTN</name>